<dbReference type="AlphaFoldDB" id="A0AAW9R6H3"/>
<evidence type="ECO:0000313" key="1">
    <source>
        <dbReference type="EMBL" id="MEJ8566312.1"/>
    </source>
</evidence>
<dbReference type="EMBL" id="JAZHOG010000001">
    <property type="protein sequence ID" value="MEJ8566312.1"/>
    <property type="molecule type" value="Genomic_DNA"/>
</dbReference>
<keyword evidence="2" id="KW-1185">Reference proteome</keyword>
<dbReference type="RefSeq" id="WP_354693634.1">
    <property type="nucleotide sequence ID" value="NZ_JAZHOG010000001.1"/>
</dbReference>
<evidence type="ECO:0000313" key="2">
    <source>
        <dbReference type="Proteomes" id="UP001359886"/>
    </source>
</evidence>
<protein>
    <submittedName>
        <fullName evidence="1">Uncharacterized protein</fullName>
    </submittedName>
</protein>
<name>A0AAW9R6H3_9GAMM</name>
<accession>A0AAW9R6H3</accession>
<reference evidence="1 2" key="1">
    <citation type="submission" date="2024-02" db="EMBL/GenBank/DDBJ databases">
        <title>A novel Wenzhouxiangellaceae bacterium, isolated from coastal sediments.</title>
        <authorList>
            <person name="Du Z.-J."/>
            <person name="Ye Y.-Q."/>
            <person name="Zhang X.-Y."/>
        </authorList>
    </citation>
    <scope>NUCLEOTIDE SEQUENCE [LARGE SCALE GENOMIC DNA]</scope>
    <source>
        <strain evidence="1 2">CH-27</strain>
    </source>
</reference>
<proteinExistence type="predicted"/>
<organism evidence="1 2">
    <name type="scientific">Elongatibacter sediminis</name>
    <dbReference type="NCBI Taxonomy" id="3119006"/>
    <lineage>
        <taxon>Bacteria</taxon>
        <taxon>Pseudomonadati</taxon>
        <taxon>Pseudomonadota</taxon>
        <taxon>Gammaproteobacteria</taxon>
        <taxon>Chromatiales</taxon>
        <taxon>Wenzhouxiangellaceae</taxon>
        <taxon>Elongatibacter</taxon>
    </lineage>
</organism>
<sequence>MESHNIQDAVADEIVDLANKLAEANPDADYWEIADGLLSGAIHWWLYANMPCDDPNCEDCAPIKTAELRMKTLRKLVSDMAESSDYYHSPNDSNVARA</sequence>
<dbReference type="Proteomes" id="UP001359886">
    <property type="component" value="Unassembled WGS sequence"/>
</dbReference>
<gene>
    <name evidence="1" type="ORF">V3330_01635</name>
</gene>
<comment type="caution">
    <text evidence="1">The sequence shown here is derived from an EMBL/GenBank/DDBJ whole genome shotgun (WGS) entry which is preliminary data.</text>
</comment>